<dbReference type="eggNOG" id="KOG2261">
    <property type="taxonomic scope" value="Eukaryota"/>
</dbReference>
<dbReference type="HOGENOM" id="CLU_399035_0_0_1"/>
<reference evidence="3 4" key="1">
    <citation type="journal article" date="2012" name="Science">
        <title>The Paleozoic origin of enzymatic lignin decomposition reconstructed from 31 fungal genomes.</title>
        <authorList>
            <person name="Floudas D."/>
            <person name="Binder M."/>
            <person name="Riley R."/>
            <person name="Barry K."/>
            <person name="Blanchette R.A."/>
            <person name="Henrissat B."/>
            <person name="Martinez A.T."/>
            <person name="Otillar R."/>
            <person name="Spatafora J.W."/>
            <person name="Yadav J.S."/>
            <person name="Aerts A."/>
            <person name="Benoit I."/>
            <person name="Boyd A."/>
            <person name="Carlson A."/>
            <person name="Copeland A."/>
            <person name="Coutinho P.M."/>
            <person name="de Vries R.P."/>
            <person name="Ferreira P."/>
            <person name="Findley K."/>
            <person name="Foster B."/>
            <person name="Gaskell J."/>
            <person name="Glotzer D."/>
            <person name="Gorecki P."/>
            <person name="Heitman J."/>
            <person name="Hesse C."/>
            <person name="Hori C."/>
            <person name="Igarashi K."/>
            <person name="Jurgens J.A."/>
            <person name="Kallen N."/>
            <person name="Kersten P."/>
            <person name="Kohler A."/>
            <person name="Kuees U."/>
            <person name="Kumar T.K.A."/>
            <person name="Kuo A."/>
            <person name="LaButti K."/>
            <person name="Larrondo L.F."/>
            <person name="Lindquist E."/>
            <person name="Ling A."/>
            <person name="Lombard V."/>
            <person name="Lucas S."/>
            <person name="Lundell T."/>
            <person name="Martin R."/>
            <person name="McLaughlin D.J."/>
            <person name="Morgenstern I."/>
            <person name="Morin E."/>
            <person name="Murat C."/>
            <person name="Nagy L.G."/>
            <person name="Nolan M."/>
            <person name="Ohm R.A."/>
            <person name="Patyshakuliyeva A."/>
            <person name="Rokas A."/>
            <person name="Ruiz-Duenas F.J."/>
            <person name="Sabat G."/>
            <person name="Salamov A."/>
            <person name="Samejima M."/>
            <person name="Schmutz J."/>
            <person name="Slot J.C."/>
            <person name="St John F."/>
            <person name="Stenlid J."/>
            <person name="Sun H."/>
            <person name="Sun S."/>
            <person name="Syed K."/>
            <person name="Tsang A."/>
            <person name="Wiebenga A."/>
            <person name="Young D."/>
            <person name="Pisabarro A."/>
            <person name="Eastwood D.C."/>
            <person name="Martin F."/>
            <person name="Cullen D."/>
            <person name="Grigoriev I.V."/>
            <person name="Hibbett D.S."/>
        </authorList>
    </citation>
    <scope>NUCLEOTIDE SEQUENCE [LARGE SCALE GENOMIC DNA]</scope>
    <source>
        <strain evidence="3 4">ATCC 11539</strain>
    </source>
</reference>
<gene>
    <name evidence="3" type="ORF">GLOTRDRAFT_131555</name>
</gene>
<dbReference type="InterPro" id="IPR019542">
    <property type="entry name" value="Enhancer_polycomb-like_N"/>
</dbReference>
<feature type="region of interest" description="Disordered" evidence="1">
    <location>
        <begin position="606"/>
        <end position="690"/>
    </location>
</feature>
<dbReference type="OrthoDB" id="435275at2759"/>
<dbReference type="Pfam" id="PF10513">
    <property type="entry name" value="EPL1"/>
    <property type="match status" value="1"/>
</dbReference>
<evidence type="ECO:0000259" key="2">
    <source>
        <dbReference type="Pfam" id="PF10513"/>
    </source>
</evidence>
<organism evidence="3 4">
    <name type="scientific">Gloeophyllum trabeum (strain ATCC 11539 / FP-39264 / Madison 617)</name>
    <name type="common">Brown rot fungus</name>
    <dbReference type="NCBI Taxonomy" id="670483"/>
    <lineage>
        <taxon>Eukaryota</taxon>
        <taxon>Fungi</taxon>
        <taxon>Dikarya</taxon>
        <taxon>Basidiomycota</taxon>
        <taxon>Agaricomycotina</taxon>
        <taxon>Agaricomycetes</taxon>
        <taxon>Gloeophyllales</taxon>
        <taxon>Gloeophyllaceae</taxon>
        <taxon>Gloeophyllum</taxon>
    </lineage>
</organism>
<dbReference type="Proteomes" id="UP000030669">
    <property type="component" value="Unassembled WGS sequence"/>
</dbReference>
<keyword evidence="4" id="KW-1185">Reference proteome</keyword>
<dbReference type="STRING" id="670483.S7Q1A3"/>
<feature type="compositionally biased region" description="Polar residues" evidence="1">
    <location>
        <begin position="440"/>
        <end position="453"/>
    </location>
</feature>
<sequence length="690" mass="76182">MASRKTRIPPEYKVPYKVIKGEHVEEVRGTTTNAATGVDEKEVNEIHLQRALSGDTQGSVPVPGVREVLESTPLSPLRRWEDPFKHVRWTDTIEAVLRDGLANGFSYYMDERDAEWLRANNEATRSECDEEETLALFDGLFAQEVRFHRRPECHGSRPNFATRMVVSEDEFELIMGLYEALAHEKAQTLQNEAVFPESLPSFFQCQQVFSSELSTALFAQFVVPQWIPEPAELCALGAVIYSYWCERKVEHGGNMIIPVLSDTIYPWPEDSEWLWPPVTQEQETARREKQQTILRLEALQVTALNQEVELRQDTLLEQAAPLPWAIQLATALRKMEPLTEEWTDRLHGSARPRSYPVRPTIVIPSQSSLARSSSTRRTELSLEALDSEPGGKLTDAEEECRASGECLETLSSTLGQTPSAPTHFDAAGSSTGFTTPTGTNRPNLGSRSLNAIDSTKEYGLGEPMHTGRNPDITEASERRRGRRAMYDKDDEPAGAQPLAPQHENRENEGVFGRSTGGKHDANQESTSHSFGDLIFATRPSEATGDTCNISRKPLSNRVHQPALANQDPADPLNASGLREILSFDLIRNMPYSMFNFYSDSTSAGPGSFNAQGGSSENTAPCTSGSSRQDGIPYNEPAATGLLTPRRCLLDSSRYPPTTNSTGAHSEAENCSPVKSASPPKSRGSAKPSSL</sequence>
<evidence type="ECO:0000256" key="1">
    <source>
        <dbReference type="SAM" id="MobiDB-lite"/>
    </source>
</evidence>
<protein>
    <recommendedName>
        <fullName evidence="2">Enhancer of polycomb-like N-terminal domain-containing protein</fullName>
    </recommendedName>
</protein>
<proteinExistence type="predicted"/>
<feature type="region of interest" description="Disordered" evidence="1">
    <location>
        <begin position="429"/>
        <end position="528"/>
    </location>
</feature>
<dbReference type="AlphaFoldDB" id="S7Q1A3"/>
<evidence type="ECO:0000313" key="4">
    <source>
        <dbReference type="Proteomes" id="UP000030669"/>
    </source>
</evidence>
<feature type="compositionally biased region" description="Polar residues" evidence="1">
    <location>
        <begin position="654"/>
        <end position="663"/>
    </location>
</feature>
<accession>S7Q1A3</accession>
<dbReference type="EMBL" id="KB469306">
    <property type="protein sequence ID" value="EPQ53287.1"/>
    <property type="molecule type" value="Genomic_DNA"/>
</dbReference>
<name>S7Q1A3_GLOTA</name>
<dbReference type="GeneID" id="19302323"/>
<dbReference type="RefSeq" id="XP_007868553.1">
    <property type="nucleotide sequence ID" value="XM_007870362.1"/>
</dbReference>
<feature type="compositionally biased region" description="Low complexity" evidence="1">
    <location>
        <begin position="429"/>
        <end position="439"/>
    </location>
</feature>
<dbReference type="KEGG" id="gtr:GLOTRDRAFT_131555"/>
<feature type="compositionally biased region" description="Polar residues" evidence="1">
    <location>
        <begin position="606"/>
        <end position="628"/>
    </location>
</feature>
<feature type="domain" description="Enhancer of polycomb-like N-terminal" evidence="2">
    <location>
        <begin position="35"/>
        <end position="179"/>
    </location>
</feature>
<evidence type="ECO:0000313" key="3">
    <source>
        <dbReference type="EMBL" id="EPQ53287.1"/>
    </source>
</evidence>